<comment type="caution">
    <text evidence="1">The sequence shown here is derived from an EMBL/GenBank/DDBJ whole genome shotgun (WGS) entry which is preliminary data.</text>
</comment>
<name>A0ABP6LL69_9ACTN</name>
<dbReference type="Proteomes" id="UP001501035">
    <property type="component" value="Unassembled WGS sequence"/>
</dbReference>
<accession>A0ABP6LL69</accession>
<protein>
    <submittedName>
        <fullName evidence="1">Uncharacterized protein</fullName>
    </submittedName>
</protein>
<organism evidence="1 2">
    <name type="scientific">Gordonia defluvii</name>
    <dbReference type="NCBI Taxonomy" id="283718"/>
    <lineage>
        <taxon>Bacteria</taxon>
        <taxon>Bacillati</taxon>
        <taxon>Actinomycetota</taxon>
        <taxon>Actinomycetes</taxon>
        <taxon>Mycobacteriales</taxon>
        <taxon>Gordoniaceae</taxon>
        <taxon>Gordonia</taxon>
    </lineage>
</organism>
<proteinExistence type="predicted"/>
<dbReference type="RefSeq" id="WP_344716879.1">
    <property type="nucleotide sequence ID" value="NZ_BAAAVS010000054.1"/>
</dbReference>
<reference evidence="2" key="1">
    <citation type="journal article" date="2019" name="Int. J. Syst. Evol. Microbiol.">
        <title>The Global Catalogue of Microorganisms (GCM) 10K type strain sequencing project: providing services to taxonomists for standard genome sequencing and annotation.</title>
        <authorList>
            <consortium name="The Broad Institute Genomics Platform"/>
            <consortium name="The Broad Institute Genome Sequencing Center for Infectious Disease"/>
            <person name="Wu L."/>
            <person name="Ma J."/>
        </authorList>
    </citation>
    <scope>NUCLEOTIDE SEQUENCE [LARGE SCALE GENOMIC DNA]</scope>
    <source>
        <strain evidence="2">JCM 14234</strain>
    </source>
</reference>
<keyword evidence="2" id="KW-1185">Reference proteome</keyword>
<sequence>MGMTMTPALAALRDAVAARNRFVIANQEPTDWPAYDEAIADLNERIVNAASAFLIEIGASL</sequence>
<dbReference type="EMBL" id="BAAAVS010000054">
    <property type="protein sequence ID" value="GAA3045057.1"/>
    <property type="molecule type" value="Genomic_DNA"/>
</dbReference>
<gene>
    <name evidence="1" type="ORF">GCM10010528_25420</name>
</gene>
<evidence type="ECO:0000313" key="2">
    <source>
        <dbReference type="Proteomes" id="UP001501035"/>
    </source>
</evidence>
<evidence type="ECO:0000313" key="1">
    <source>
        <dbReference type="EMBL" id="GAA3045057.1"/>
    </source>
</evidence>